<name>G0U7W0_TRYVY</name>
<gene>
    <name evidence="1" type="ORF">TVY486_1010130</name>
</gene>
<feature type="non-terminal residue" evidence="1">
    <location>
        <position position="66"/>
    </location>
</feature>
<protein>
    <submittedName>
        <fullName evidence="1">Uncharacterized protein</fullName>
    </submittedName>
</protein>
<evidence type="ECO:0000313" key="1">
    <source>
        <dbReference type="EMBL" id="CCC51968.1"/>
    </source>
</evidence>
<sequence>MSWVKALHTYFAASPRVRVRNAREVFECMARVHLRARLGDTIGSESLSIMRQLRWELMMYGTPGQK</sequence>
<dbReference type="AlphaFoldDB" id="G0U7W0"/>
<reference evidence="1" key="1">
    <citation type="journal article" date="2012" name="Proc. Natl. Acad. Sci. U.S.A.">
        <title>Antigenic diversity is generated by distinct evolutionary mechanisms in African trypanosome species.</title>
        <authorList>
            <person name="Jackson A.P."/>
            <person name="Berry A."/>
            <person name="Aslett M."/>
            <person name="Allison H.C."/>
            <person name="Burton P."/>
            <person name="Vavrova-Anderson J."/>
            <person name="Brown R."/>
            <person name="Browne H."/>
            <person name="Corton N."/>
            <person name="Hauser H."/>
            <person name="Gamble J."/>
            <person name="Gilderthorp R."/>
            <person name="Marcello L."/>
            <person name="McQuillan J."/>
            <person name="Otto T.D."/>
            <person name="Quail M.A."/>
            <person name="Sanders M.J."/>
            <person name="van Tonder A."/>
            <person name="Ginger M.L."/>
            <person name="Field M.C."/>
            <person name="Barry J.D."/>
            <person name="Hertz-Fowler C."/>
            <person name="Berriman M."/>
        </authorList>
    </citation>
    <scope>NUCLEOTIDE SEQUENCE</scope>
    <source>
        <strain evidence="1">Y486</strain>
    </source>
</reference>
<proteinExistence type="predicted"/>
<dbReference type="VEuPathDB" id="TriTrypDB:TvY486_1010130"/>
<organism evidence="1">
    <name type="scientific">Trypanosoma vivax (strain Y486)</name>
    <dbReference type="NCBI Taxonomy" id="1055687"/>
    <lineage>
        <taxon>Eukaryota</taxon>
        <taxon>Discoba</taxon>
        <taxon>Euglenozoa</taxon>
        <taxon>Kinetoplastea</taxon>
        <taxon>Metakinetoplastina</taxon>
        <taxon>Trypanosomatida</taxon>
        <taxon>Trypanosomatidae</taxon>
        <taxon>Trypanosoma</taxon>
        <taxon>Duttonella</taxon>
    </lineage>
</organism>
<dbReference type="EMBL" id="HE573026">
    <property type="protein sequence ID" value="CCC51968.1"/>
    <property type="molecule type" value="Genomic_DNA"/>
</dbReference>
<accession>G0U7W0</accession>